<dbReference type="InterPro" id="IPR036291">
    <property type="entry name" value="NAD(P)-bd_dom_sf"/>
</dbReference>
<dbReference type="PANTHER" id="PTHR10366:SF852">
    <property type="entry name" value="CINNAMOYL-COA REDUCTASE CAD2"/>
    <property type="match status" value="1"/>
</dbReference>
<comment type="caution">
    <text evidence="4">The sequence shown here is derived from an EMBL/GenBank/DDBJ whole genome shotgun (WGS) entry which is preliminary data.</text>
</comment>
<dbReference type="Gene3D" id="3.40.50.720">
    <property type="entry name" value="NAD(P)-binding Rossmann-like Domain"/>
    <property type="match status" value="2"/>
</dbReference>
<dbReference type="PANTHER" id="PTHR10366">
    <property type="entry name" value="NAD DEPENDENT EPIMERASE/DEHYDRATASE"/>
    <property type="match status" value="1"/>
</dbReference>
<dbReference type="AlphaFoldDB" id="A0A7J6F4D6"/>
<dbReference type="InterPro" id="IPR050425">
    <property type="entry name" value="NAD(P)_dehydrat-like"/>
</dbReference>
<dbReference type="EMBL" id="JAATIQ010000272">
    <property type="protein sequence ID" value="KAF4365486.1"/>
    <property type="molecule type" value="Genomic_DNA"/>
</dbReference>
<protein>
    <submittedName>
        <fullName evidence="4">Uncharacterized protein</fullName>
    </submittedName>
</protein>
<dbReference type="Proteomes" id="UP000583929">
    <property type="component" value="Unassembled WGS sequence"/>
</dbReference>
<reference evidence="4 5" key="1">
    <citation type="journal article" date="2020" name="bioRxiv">
        <title>Sequence and annotation of 42 cannabis genomes reveals extensive copy number variation in cannabinoid synthesis and pathogen resistance genes.</title>
        <authorList>
            <person name="Mckernan K.J."/>
            <person name="Helbert Y."/>
            <person name="Kane L.T."/>
            <person name="Ebling H."/>
            <person name="Zhang L."/>
            <person name="Liu B."/>
            <person name="Eaton Z."/>
            <person name="Mclaughlin S."/>
            <person name="Kingan S."/>
            <person name="Baybayan P."/>
            <person name="Concepcion G."/>
            <person name="Jordan M."/>
            <person name="Riva A."/>
            <person name="Barbazuk W."/>
            <person name="Harkins T."/>
        </authorList>
    </citation>
    <scope>NUCLEOTIDE SEQUENCE [LARGE SCALE GENOMIC DNA]</scope>
    <source>
        <strain evidence="5">cv. Jamaican Lion 4</strain>
        <tissue evidence="4">Leaf</tissue>
    </source>
</reference>
<keyword evidence="2" id="KW-0560">Oxidoreductase</keyword>
<feature type="region of interest" description="Disordered" evidence="3">
    <location>
        <begin position="114"/>
        <end position="172"/>
    </location>
</feature>
<gene>
    <name evidence="4" type="ORF">G4B88_025665</name>
</gene>
<dbReference type="GO" id="GO:0016616">
    <property type="term" value="F:oxidoreductase activity, acting on the CH-OH group of donors, NAD or NADP as acceptor"/>
    <property type="evidence" value="ECO:0007669"/>
    <property type="project" value="TreeGrafter"/>
</dbReference>
<proteinExistence type="predicted"/>
<keyword evidence="5" id="KW-1185">Reference proteome</keyword>
<sequence length="172" mass="19039">MYVYVQKELLDPAVKGTLNILRSCVKLGCVKRVVLTSSMAAVMYNGKSLSNPNVVLDETWFSDPLYCEELKVSQTFPNRVYSYVDVRDVALAHLQAFEVASANGRYCLVGHTLHISKNPNPDPRPKPELVPGPGTGPRSRPQTSDLDQDRNLDLDSNPGPKLRLRPGPIPKP</sequence>
<evidence type="ECO:0000313" key="5">
    <source>
        <dbReference type="Proteomes" id="UP000583929"/>
    </source>
</evidence>
<keyword evidence="1" id="KW-0521">NADP</keyword>
<evidence type="ECO:0000256" key="1">
    <source>
        <dbReference type="ARBA" id="ARBA00022857"/>
    </source>
</evidence>
<accession>A0A7J6F4D6</accession>
<name>A0A7J6F4D6_CANSA</name>
<organism evidence="4 5">
    <name type="scientific">Cannabis sativa</name>
    <name type="common">Hemp</name>
    <name type="synonym">Marijuana</name>
    <dbReference type="NCBI Taxonomy" id="3483"/>
    <lineage>
        <taxon>Eukaryota</taxon>
        <taxon>Viridiplantae</taxon>
        <taxon>Streptophyta</taxon>
        <taxon>Embryophyta</taxon>
        <taxon>Tracheophyta</taxon>
        <taxon>Spermatophyta</taxon>
        <taxon>Magnoliopsida</taxon>
        <taxon>eudicotyledons</taxon>
        <taxon>Gunneridae</taxon>
        <taxon>Pentapetalae</taxon>
        <taxon>rosids</taxon>
        <taxon>fabids</taxon>
        <taxon>Rosales</taxon>
        <taxon>Cannabaceae</taxon>
        <taxon>Cannabis</taxon>
    </lineage>
</organism>
<evidence type="ECO:0000256" key="3">
    <source>
        <dbReference type="SAM" id="MobiDB-lite"/>
    </source>
</evidence>
<evidence type="ECO:0000313" key="4">
    <source>
        <dbReference type="EMBL" id="KAF4365486.1"/>
    </source>
</evidence>
<evidence type="ECO:0000256" key="2">
    <source>
        <dbReference type="ARBA" id="ARBA00023002"/>
    </source>
</evidence>
<dbReference type="SUPFAM" id="SSF51735">
    <property type="entry name" value="NAD(P)-binding Rossmann-fold domains"/>
    <property type="match status" value="1"/>
</dbReference>